<sequence>MKITFLGTGTSQGVPVIACQCAVCLSSDSRDKRLRSSLLISYEGHNLVVDTGPDFRFQMLRADVRELAAVLMTHSHKDHIAGLDDVRAFNFQQQQSIPIYGTAALHDALKREFYYAFTEHKYPGVPQLELVEVVDLKPFNLFGKEIIPIEVMHYKMPVLGFRIADFAYITDAKTVAPEERAKLKGVKILVINALQLEPHISHFTLEEALAFAKEIGAERTYLTHISHRLGTFEEVSKLLPSQVFLAEDMLTIDCSKQFPEDIVII</sequence>
<gene>
    <name evidence="2" type="ORF">J5U18_08260</name>
</gene>
<dbReference type="Pfam" id="PF12706">
    <property type="entry name" value="Lactamase_B_2"/>
    <property type="match status" value="1"/>
</dbReference>
<evidence type="ECO:0000313" key="2">
    <source>
        <dbReference type="EMBL" id="MBP3943552.1"/>
    </source>
</evidence>
<dbReference type="RefSeq" id="WP_353547049.1">
    <property type="nucleotide sequence ID" value="NZ_JAGKSB010000008.1"/>
</dbReference>
<organism evidence="2 3">
    <name type="scientific">Rhinopithecimicrobium faecis</name>
    <dbReference type="NCBI Taxonomy" id="2820698"/>
    <lineage>
        <taxon>Bacteria</taxon>
        <taxon>Pseudomonadati</taxon>
        <taxon>Bacteroidota</taxon>
        <taxon>Sphingobacteriia</taxon>
        <taxon>Sphingobacteriales</taxon>
        <taxon>Sphingobacteriaceae</taxon>
        <taxon>Rhinopithecimicrobium</taxon>
    </lineage>
</organism>
<comment type="caution">
    <text evidence="2">The sequence shown here is derived from an EMBL/GenBank/DDBJ whole genome shotgun (WGS) entry which is preliminary data.</text>
</comment>
<dbReference type="PANTHER" id="PTHR42663:SF6">
    <property type="entry name" value="HYDROLASE C777.06C-RELATED"/>
    <property type="match status" value="1"/>
</dbReference>
<feature type="domain" description="Metallo-beta-lactamase" evidence="1">
    <location>
        <begin position="34"/>
        <end position="227"/>
    </location>
</feature>
<evidence type="ECO:0000259" key="1">
    <source>
        <dbReference type="SMART" id="SM00849"/>
    </source>
</evidence>
<dbReference type="PANTHER" id="PTHR42663">
    <property type="entry name" value="HYDROLASE C777.06C-RELATED-RELATED"/>
    <property type="match status" value="1"/>
</dbReference>
<dbReference type="CDD" id="cd16279">
    <property type="entry name" value="metallo-hydrolase-like_MBL-fold"/>
    <property type="match status" value="1"/>
</dbReference>
<accession>A0A8T4H933</accession>
<dbReference type="Gene3D" id="3.60.15.10">
    <property type="entry name" value="Ribonuclease Z/Hydroxyacylglutathione hydrolase-like"/>
    <property type="match status" value="1"/>
</dbReference>
<reference evidence="2" key="1">
    <citation type="submission" date="2021-03" db="EMBL/GenBank/DDBJ databases">
        <authorList>
            <person name="Lu T."/>
            <person name="Wang Q."/>
            <person name="Han X."/>
        </authorList>
    </citation>
    <scope>NUCLEOTIDE SEQUENCE</scope>
    <source>
        <strain evidence="2">WQ 2009</strain>
    </source>
</reference>
<dbReference type="SMART" id="SM00849">
    <property type="entry name" value="Lactamase_B"/>
    <property type="match status" value="1"/>
</dbReference>
<keyword evidence="3" id="KW-1185">Reference proteome</keyword>
<dbReference type="InterPro" id="IPR001279">
    <property type="entry name" value="Metallo-B-lactamas"/>
</dbReference>
<proteinExistence type="predicted"/>
<dbReference type="EMBL" id="JAGKSB010000008">
    <property type="protein sequence ID" value="MBP3943552.1"/>
    <property type="molecule type" value="Genomic_DNA"/>
</dbReference>
<protein>
    <submittedName>
        <fullName evidence="2">MBL fold metallo-hydrolase</fullName>
    </submittedName>
</protein>
<dbReference type="AlphaFoldDB" id="A0A8T4H933"/>
<name>A0A8T4H933_9SPHI</name>
<dbReference type="SUPFAM" id="SSF56281">
    <property type="entry name" value="Metallo-hydrolase/oxidoreductase"/>
    <property type="match status" value="1"/>
</dbReference>
<dbReference type="InterPro" id="IPR036866">
    <property type="entry name" value="RibonucZ/Hydroxyglut_hydro"/>
</dbReference>
<dbReference type="Proteomes" id="UP000679691">
    <property type="component" value="Unassembled WGS sequence"/>
</dbReference>
<evidence type="ECO:0000313" key="3">
    <source>
        <dbReference type="Proteomes" id="UP000679691"/>
    </source>
</evidence>